<keyword evidence="2" id="KW-0732">Signal</keyword>
<proteinExistence type="predicted"/>
<dbReference type="Proteomes" id="UP000813444">
    <property type="component" value="Unassembled WGS sequence"/>
</dbReference>
<feature type="region of interest" description="Disordered" evidence="1">
    <location>
        <begin position="24"/>
        <end position="44"/>
    </location>
</feature>
<protein>
    <recommendedName>
        <fullName evidence="5">Ecp2 effector protein domain-containing protein</fullName>
    </recommendedName>
</protein>
<name>A0A8K0T0F1_9HYPO</name>
<comment type="caution">
    <text evidence="3">The sequence shown here is derived from an EMBL/GenBank/DDBJ whole genome shotgun (WGS) entry which is preliminary data.</text>
</comment>
<dbReference type="AlphaFoldDB" id="A0A8K0T0F1"/>
<dbReference type="OrthoDB" id="4691160at2759"/>
<evidence type="ECO:0000256" key="2">
    <source>
        <dbReference type="SAM" id="SignalP"/>
    </source>
</evidence>
<evidence type="ECO:0000313" key="3">
    <source>
        <dbReference type="EMBL" id="KAH7329435.1"/>
    </source>
</evidence>
<feature type="chain" id="PRO_5035478676" description="Ecp2 effector protein domain-containing protein" evidence="2">
    <location>
        <begin position="25"/>
        <end position="144"/>
    </location>
</feature>
<evidence type="ECO:0000313" key="4">
    <source>
        <dbReference type="Proteomes" id="UP000813444"/>
    </source>
</evidence>
<gene>
    <name evidence="3" type="ORF">B0I35DRAFT_474040</name>
</gene>
<reference evidence="3" key="1">
    <citation type="journal article" date="2021" name="Nat. Commun.">
        <title>Genetic determinants of endophytism in the Arabidopsis root mycobiome.</title>
        <authorList>
            <person name="Mesny F."/>
            <person name="Miyauchi S."/>
            <person name="Thiergart T."/>
            <person name="Pickel B."/>
            <person name="Atanasova L."/>
            <person name="Karlsson M."/>
            <person name="Huettel B."/>
            <person name="Barry K.W."/>
            <person name="Haridas S."/>
            <person name="Chen C."/>
            <person name="Bauer D."/>
            <person name="Andreopoulos W."/>
            <person name="Pangilinan J."/>
            <person name="LaButti K."/>
            <person name="Riley R."/>
            <person name="Lipzen A."/>
            <person name="Clum A."/>
            <person name="Drula E."/>
            <person name="Henrissat B."/>
            <person name="Kohler A."/>
            <person name="Grigoriev I.V."/>
            <person name="Martin F.M."/>
            <person name="Hacquard S."/>
        </authorList>
    </citation>
    <scope>NUCLEOTIDE SEQUENCE</scope>
    <source>
        <strain evidence="3">MPI-CAGE-CH-0235</strain>
    </source>
</reference>
<evidence type="ECO:0008006" key="5">
    <source>
        <dbReference type="Google" id="ProtNLM"/>
    </source>
</evidence>
<organism evidence="3 4">
    <name type="scientific">Stachybotrys elegans</name>
    <dbReference type="NCBI Taxonomy" id="80388"/>
    <lineage>
        <taxon>Eukaryota</taxon>
        <taxon>Fungi</taxon>
        <taxon>Dikarya</taxon>
        <taxon>Ascomycota</taxon>
        <taxon>Pezizomycotina</taxon>
        <taxon>Sordariomycetes</taxon>
        <taxon>Hypocreomycetidae</taxon>
        <taxon>Hypocreales</taxon>
        <taxon>Stachybotryaceae</taxon>
        <taxon>Stachybotrys</taxon>
    </lineage>
</organism>
<evidence type="ECO:0000256" key="1">
    <source>
        <dbReference type="SAM" id="MobiDB-lite"/>
    </source>
</evidence>
<dbReference type="EMBL" id="JAGPNK010000001">
    <property type="protein sequence ID" value="KAH7329435.1"/>
    <property type="molecule type" value="Genomic_DNA"/>
</dbReference>
<keyword evidence="4" id="KW-1185">Reference proteome</keyword>
<accession>A0A8K0T0F1</accession>
<feature type="compositionally biased region" description="Low complexity" evidence="1">
    <location>
        <begin position="24"/>
        <end position="40"/>
    </location>
</feature>
<feature type="signal peptide" evidence="2">
    <location>
        <begin position="1"/>
        <end position="24"/>
    </location>
</feature>
<sequence length="144" mass="15831">MRLPLNILAVTATILSLTTSSARAADGDSPIISESEPQPSDQGQKLCDFRLYSTAGCVDSDMGIFSIYEGGVSDGGCYNFGRQFAKALNMTAISPACKMYGYLDKYCEYDKTWIEQDTCQEAHGWVIGVYFKSFTMECDSDFDA</sequence>